<dbReference type="PROSITE" id="PS51318">
    <property type="entry name" value="TAT"/>
    <property type="match status" value="1"/>
</dbReference>
<evidence type="ECO:0000259" key="1">
    <source>
        <dbReference type="Pfam" id="PF01593"/>
    </source>
</evidence>
<dbReference type="InterPro" id="IPR006311">
    <property type="entry name" value="TAT_signal"/>
</dbReference>
<evidence type="ECO:0000313" key="2">
    <source>
        <dbReference type="EMBL" id="SEJ36472.1"/>
    </source>
</evidence>
<name>A0A1H6YGW7_9ACTN</name>
<dbReference type="Pfam" id="PF01593">
    <property type="entry name" value="Amino_oxidase"/>
    <property type="match status" value="1"/>
</dbReference>
<dbReference type="InterPro" id="IPR050281">
    <property type="entry name" value="Flavin_monoamine_oxidase"/>
</dbReference>
<evidence type="ECO:0000313" key="3">
    <source>
        <dbReference type="Proteomes" id="UP000198707"/>
    </source>
</evidence>
<dbReference type="InterPro" id="IPR036188">
    <property type="entry name" value="FAD/NAD-bd_sf"/>
</dbReference>
<dbReference type="GO" id="GO:0009063">
    <property type="term" value="P:amino acid catabolic process"/>
    <property type="evidence" value="ECO:0007669"/>
    <property type="project" value="TreeGrafter"/>
</dbReference>
<sequence>MTIPTTRRQFLQAVGVSGGAGVLYGTMGALGLAPAAQAAPPFRAPDRSDFTLTGRSARSVVVLGAGIAGLATAYELGKAGYRVQILEARTRPGGRNWTVRAGTTETDLDGQTQRARFNGGQYLNAGPARIAQHMVTLDYCRELGVPIEIFGNQNADAYYVNENAGALSGQPIRHREAKADVYGYVSELLAKATDQGALDGHLTGEDKERLLEFLRGFGAIGGRVAGDPAASWKYTGTNRRGYEVEPGAGFEAGTPKLTPYPLEDVLASGVGRYISFEFGYDQAMLMFQPVGGMDRIAYALEEAVGRRFVTYGAEVRSISNTGSGVTVVYDGPGGRPRTVTADFCVCTIPPQVLAKIPSNLTQPVRDALAFPVPNATGKIGLQYRRRWWEQDENIYSGITNTNLDLATIWYPSYGYHGTKGLVVGYYNFGANAQSYAALTHAEREARAVAQGVKIHGEKYRTELETSFSVAWERTRYSEGGWVSWPSRTSGGHYGRLLEPDDRVYFAGDHLSHYIAWQAGAFESARKVVTDLHARVMSC</sequence>
<organism evidence="2 3">
    <name type="scientific">Micromonospora phaseoli</name>
    <dbReference type="NCBI Taxonomy" id="1144548"/>
    <lineage>
        <taxon>Bacteria</taxon>
        <taxon>Bacillati</taxon>
        <taxon>Actinomycetota</taxon>
        <taxon>Actinomycetes</taxon>
        <taxon>Micromonosporales</taxon>
        <taxon>Micromonosporaceae</taxon>
        <taxon>Micromonospora</taxon>
    </lineage>
</organism>
<dbReference type="OrthoDB" id="337830at2"/>
<dbReference type="Proteomes" id="UP000198707">
    <property type="component" value="Unassembled WGS sequence"/>
</dbReference>
<gene>
    <name evidence="2" type="ORF">SAMN05443287_10464</name>
</gene>
<dbReference type="PANTHER" id="PTHR10742:SF342">
    <property type="entry name" value="AMINE OXIDASE"/>
    <property type="match status" value="1"/>
</dbReference>
<dbReference type="Gene3D" id="3.90.660.10">
    <property type="match status" value="1"/>
</dbReference>
<proteinExistence type="predicted"/>
<accession>A0A1H6YGW7</accession>
<dbReference type="GO" id="GO:0001716">
    <property type="term" value="F:L-amino-acid oxidase activity"/>
    <property type="evidence" value="ECO:0007669"/>
    <property type="project" value="TreeGrafter"/>
</dbReference>
<protein>
    <submittedName>
        <fullName evidence="2">Monoamine oxidase</fullName>
    </submittedName>
</protein>
<keyword evidence="3" id="KW-1185">Reference proteome</keyword>
<dbReference type="STRING" id="1144548.SAMN05443287_10464"/>
<dbReference type="InterPro" id="IPR002937">
    <property type="entry name" value="Amino_oxidase"/>
</dbReference>
<dbReference type="Gene3D" id="1.20.1440.240">
    <property type="match status" value="1"/>
</dbReference>
<dbReference type="AlphaFoldDB" id="A0A1H6YGW7"/>
<dbReference type="RefSeq" id="WP_092379514.1">
    <property type="nucleotide sequence ID" value="NZ_BOPI01000040.1"/>
</dbReference>
<dbReference type="EMBL" id="FNYV01000004">
    <property type="protein sequence ID" value="SEJ36472.1"/>
    <property type="molecule type" value="Genomic_DNA"/>
</dbReference>
<dbReference type="Gene3D" id="3.50.50.60">
    <property type="entry name" value="FAD/NAD(P)-binding domain"/>
    <property type="match status" value="1"/>
</dbReference>
<dbReference type="SUPFAM" id="SSF54373">
    <property type="entry name" value="FAD-linked reductases, C-terminal domain"/>
    <property type="match status" value="1"/>
</dbReference>
<feature type="domain" description="Amine oxidase" evidence="1">
    <location>
        <begin position="67"/>
        <end position="531"/>
    </location>
</feature>
<dbReference type="SUPFAM" id="SSF51905">
    <property type="entry name" value="FAD/NAD(P)-binding domain"/>
    <property type="match status" value="1"/>
</dbReference>
<reference evidence="3" key="1">
    <citation type="submission" date="2016-10" db="EMBL/GenBank/DDBJ databases">
        <authorList>
            <person name="Varghese N."/>
            <person name="Submissions S."/>
        </authorList>
    </citation>
    <scope>NUCLEOTIDE SEQUENCE [LARGE SCALE GENOMIC DNA]</scope>
    <source>
        <strain evidence="3">CGMCC 4.7038</strain>
    </source>
</reference>
<dbReference type="PANTHER" id="PTHR10742">
    <property type="entry name" value="FLAVIN MONOAMINE OXIDASE"/>
    <property type="match status" value="1"/>
</dbReference>